<reference evidence="2 3" key="1">
    <citation type="submission" date="2020-04" db="EMBL/GenBank/DDBJ databases">
        <title>Description of novel Gluconacetobacter.</title>
        <authorList>
            <person name="Sombolestani A."/>
        </authorList>
    </citation>
    <scope>NUCLEOTIDE SEQUENCE [LARGE SCALE GENOMIC DNA]</scope>
    <source>
        <strain evidence="2 3">LMG 27801</strain>
    </source>
</reference>
<gene>
    <name evidence="2" type="ORF">HLH36_08200</name>
</gene>
<accession>A0A7W4ISV0</accession>
<feature type="chain" id="PRO_5030824939" evidence="1">
    <location>
        <begin position="35"/>
        <end position="226"/>
    </location>
</feature>
<feature type="signal peptide" evidence="1">
    <location>
        <begin position="1"/>
        <end position="34"/>
    </location>
</feature>
<organism evidence="2 3">
    <name type="scientific">Gluconacetobacter aggeris</name>
    <dbReference type="NCBI Taxonomy" id="1286186"/>
    <lineage>
        <taxon>Bacteria</taxon>
        <taxon>Pseudomonadati</taxon>
        <taxon>Pseudomonadota</taxon>
        <taxon>Alphaproteobacteria</taxon>
        <taxon>Acetobacterales</taxon>
        <taxon>Acetobacteraceae</taxon>
        <taxon>Gluconacetobacter</taxon>
    </lineage>
</organism>
<comment type="caution">
    <text evidence="2">The sequence shown here is derived from an EMBL/GenBank/DDBJ whole genome shotgun (WGS) entry which is preliminary data.</text>
</comment>
<dbReference type="EMBL" id="JABEQD010000004">
    <property type="protein sequence ID" value="MBB2168333.1"/>
    <property type="molecule type" value="Genomic_DNA"/>
</dbReference>
<dbReference type="InterPro" id="IPR025522">
    <property type="entry name" value="DUF4410"/>
</dbReference>
<evidence type="ECO:0000313" key="2">
    <source>
        <dbReference type="EMBL" id="MBB2168333.1"/>
    </source>
</evidence>
<sequence>MTPFFLKGRSTVVAGKIPAIGAVLLLTSCAGAHVQNPVTMTDRQPVAPVAVTVTTSMPRTAQNAPRLDRNMQALAAGLAKSLEKAHIVAYPADPSETTPHANGRDLALVVDIGTLQTGSAWTRELVGFGTGKSRLQSHVILYDERGTQLTDLLDFTVKADSGSMPGVIVSAWNPIGFGIHSARAITKEALSDGHEDADRTAKAIVKKMVEYYRTNGWRPSENVGNE</sequence>
<evidence type="ECO:0000313" key="3">
    <source>
        <dbReference type="Proteomes" id="UP000559860"/>
    </source>
</evidence>
<keyword evidence="1" id="KW-0732">Signal</keyword>
<dbReference type="Proteomes" id="UP000559860">
    <property type="component" value="Unassembled WGS sequence"/>
</dbReference>
<protein>
    <submittedName>
        <fullName evidence="2">DUF4410 domain-containing protein</fullName>
    </submittedName>
</protein>
<name>A0A7W4ISV0_9PROT</name>
<dbReference type="Pfam" id="PF14366">
    <property type="entry name" value="DUF4410"/>
    <property type="match status" value="1"/>
</dbReference>
<dbReference type="RefSeq" id="WP_182985905.1">
    <property type="nucleotide sequence ID" value="NZ_JABEQD010000004.1"/>
</dbReference>
<proteinExistence type="predicted"/>
<dbReference type="AlphaFoldDB" id="A0A7W4ISV0"/>
<evidence type="ECO:0000256" key="1">
    <source>
        <dbReference type="SAM" id="SignalP"/>
    </source>
</evidence>
<keyword evidence="3" id="KW-1185">Reference proteome</keyword>
<dbReference type="PROSITE" id="PS51257">
    <property type="entry name" value="PROKAR_LIPOPROTEIN"/>
    <property type="match status" value="1"/>
</dbReference>